<dbReference type="EC" id="3.2.1.178" evidence="3"/>
<dbReference type="InterPro" id="IPR000757">
    <property type="entry name" value="Beta-glucanase-like"/>
</dbReference>
<evidence type="ECO:0000313" key="4">
    <source>
        <dbReference type="Proteomes" id="UP000319852"/>
    </source>
</evidence>
<evidence type="ECO:0000259" key="2">
    <source>
        <dbReference type="PROSITE" id="PS51762"/>
    </source>
</evidence>
<dbReference type="PANTHER" id="PTHR10963">
    <property type="entry name" value="GLYCOSYL HYDROLASE-RELATED"/>
    <property type="match status" value="1"/>
</dbReference>
<dbReference type="EMBL" id="CP036263">
    <property type="protein sequence ID" value="QDS98479.1"/>
    <property type="molecule type" value="Genomic_DNA"/>
</dbReference>
<dbReference type="AlphaFoldDB" id="A0A517MUB7"/>
<dbReference type="PANTHER" id="PTHR10963:SF55">
    <property type="entry name" value="GLYCOSIDE HYDROLASE FAMILY 16 PROTEIN"/>
    <property type="match status" value="1"/>
</dbReference>
<organism evidence="3 4">
    <name type="scientific">Adhaeretor mobilis</name>
    <dbReference type="NCBI Taxonomy" id="1930276"/>
    <lineage>
        <taxon>Bacteria</taxon>
        <taxon>Pseudomonadati</taxon>
        <taxon>Planctomycetota</taxon>
        <taxon>Planctomycetia</taxon>
        <taxon>Pirellulales</taxon>
        <taxon>Lacipirellulaceae</taxon>
        <taxon>Adhaeretor</taxon>
    </lineage>
</organism>
<keyword evidence="4" id="KW-1185">Reference proteome</keyword>
<keyword evidence="3" id="KW-0378">Hydrolase</keyword>
<sequence>MCRTWKPLLARITSVVIVGCLGQFAFFQHGQNAHAQLPAYDPSNSGNWFLNGSVSDEFAGTQLDTSKWHIQGTNGHYYSNWRGLAPSAFSTDNVRVEGGNLKLETRWDPNFPYSGVDPNGNPYEKFTTAAVIGKRQFHHGYMEIRAKAADASVSSAFWMLGNESELDVFEHLGNPSLPNIDHLETEMWSSIHDWSPGAGGVSTWTTRRQLPFRVADDFNVYGVEWDANYLKFHVNGQLLDSFTKAEIETAYPGGWAIDDPLQIWTSSATFPWHGVPAEADLPKDFEIDYIRVWHHSPTSPNLSGAVFEDDFSEPTIDLVWNTGQGFSLDNTNENVTLSTNGSGWGAGGDNAGILNSKVGYASFTVAADGSTPIGGNFQIGNTKFSDSAHAIARFSLADEGAGTYELIWNNSGTAEDFETPSGWSGNVAGNRYFWIVDGDATNVHSGFTASAGQVSLGDAAGAFGFWSANSASGAVIDDFILYDTLTPLPVTGDFDNDGDVDGADFLEWQRSIGTPTALSAWQAEYGDGGPSVASAANVPEPSTLGMSSLALLVCLSGAGRSSRQLRASACP</sequence>
<dbReference type="GO" id="GO:0005975">
    <property type="term" value="P:carbohydrate metabolic process"/>
    <property type="evidence" value="ECO:0007669"/>
    <property type="project" value="InterPro"/>
</dbReference>
<evidence type="ECO:0000256" key="1">
    <source>
        <dbReference type="ARBA" id="ARBA00006865"/>
    </source>
</evidence>
<dbReference type="InterPro" id="IPR050546">
    <property type="entry name" value="Glycosyl_Hydrlase_16"/>
</dbReference>
<dbReference type="KEGG" id="amob:HG15A2_17590"/>
<name>A0A517MUB7_9BACT</name>
<reference evidence="3 4" key="1">
    <citation type="submission" date="2019-02" db="EMBL/GenBank/DDBJ databases">
        <title>Deep-cultivation of Planctomycetes and their phenomic and genomic characterization uncovers novel biology.</title>
        <authorList>
            <person name="Wiegand S."/>
            <person name="Jogler M."/>
            <person name="Boedeker C."/>
            <person name="Pinto D."/>
            <person name="Vollmers J."/>
            <person name="Rivas-Marin E."/>
            <person name="Kohn T."/>
            <person name="Peeters S.H."/>
            <person name="Heuer A."/>
            <person name="Rast P."/>
            <person name="Oberbeckmann S."/>
            <person name="Bunk B."/>
            <person name="Jeske O."/>
            <person name="Meyerdierks A."/>
            <person name="Storesund J.E."/>
            <person name="Kallscheuer N."/>
            <person name="Luecker S."/>
            <person name="Lage O.M."/>
            <person name="Pohl T."/>
            <person name="Merkel B.J."/>
            <person name="Hornburger P."/>
            <person name="Mueller R.-W."/>
            <person name="Bruemmer F."/>
            <person name="Labrenz M."/>
            <person name="Spormann A.M."/>
            <person name="Op den Camp H."/>
            <person name="Overmann J."/>
            <person name="Amann R."/>
            <person name="Jetten M.S.M."/>
            <person name="Mascher T."/>
            <person name="Medema M.H."/>
            <person name="Devos D.P."/>
            <person name="Kaster A.-K."/>
            <person name="Ovreas L."/>
            <person name="Rohde M."/>
            <person name="Galperin M.Y."/>
            <person name="Jogler C."/>
        </authorList>
    </citation>
    <scope>NUCLEOTIDE SEQUENCE [LARGE SCALE GENOMIC DNA]</scope>
    <source>
        <strain evidence="3 4">HG15A2</strain>
    </source>
</reference>
<dbReference type="InterPro" id="IPR013320">
    <property type="entry name" value="ConA-like_dom_sf"/>
</dbReference>
<accession>A0A517MUB7</accession>
<dbReference type="PROSITE" id="PS00018">
    <property type="entry name" value="EF_HAND_1"/>
    <property type="match status" value="1"/>
</dbReference>
<dbReference type="InterPro" id="IPR018247">
    <property type="entry name" value="EF_Hand_1_Ca_BS"/>
</dbReference>
<dbReference type="OrthoDB" id="9809583at2"/>
<keyword evidence="3" id="KW-0326">Glycosidase</keyword>
<dbReference type="Proteomes" id="UP000319852">
    <property type="component" value="Chromosome"/>
</dbReference>
<comment type="similarity">
    <text evidence="1">Belongs to the glycosyl hydrolase 16 family.</text>
</comment>
<protein>
    <submittedName>
        <fullName evidence="3">Beta-porphyranase A</fullName>
        <ecNumber evidence="3">3.2.1.178</ecNumber>
    </submittedName>
</protein>
<proteinExistence type="inferred from homology"/>
<dbReference type="PROSITE" id="PS51762">
    <property type="entry name" value="GH16_2"/>
    <property type="match status" value="1"/>
</dbReference>
<dbReference type="Pfam" id="PF00722">
    <property type="entry name" value="Glyco_hydro_16"/>
    <property type="match status" value="1"/>
</dbReference>
<dbReference type="SUPFAM" id="SSF49899">
    <property type="entry name" value="Concanavalin A-like lectins/glucanases"/>
    <property type="match status" value="1"/>
</dbReference>
<evidence type="ECO:0000313" key="3">
    <source>
        <dbReference type="EMBL" id="QDS98479.1"/>
    </source>
</evidence>
<gene>
    <name evidence="3" type="primary">porA_1</name>
    <name evidence="3" type="ORF">HG15A2_17590</name>
</gene>
<feature type="domain" description="GH16" evidence="2">
    <location>
        <begin position="40"/>
        <end position="298"/>
    </location>
</feature>
<dbReference type="RefSeq" id="WP_145059650.1">
    <property type="nucleotide sequence ID" value="NZ_CP036263.1"/>
</dbReference>
<dbReference type="GO" id="GO:0004553">
    <property type="term" value="F:hydrolase activity, hydrolyzing O-glycosyl compounds"/>
    <property type="evidence" value="ECO:0007669"/>
    <property type="project" value="InterPro"/>
</dbReference>
<dbReference type="Gene3D" id="2.60.120.200">
    <property type="match status" value="1"/>
</dbReference>